<keyword evidence="2" id="KW-0479">Metal-binding</keyword>
<evidence type="ECO:0000256" key="6">
    <source>
        <dbReference type="ARBA" id="ARBA00023242"/>
    </source>
</evidence>
<feature type="domain" description="Zn(2)-C6 fungal-type" evidence="7">
    <location>
        <begin position="15"/>
        <end position="45"/>
    </location>
</feature>
<dbReference type="GO" id="GO:0008270">
    <property type="term" value="F:zinc ion binding"/>
    <property type="evidence" value="ECO:0007669"/>
    <property type="project" value="InterPro"/>
</dbReference>
<keyword evidence="3" id="KW-0805">Transcription regulation</keyword>
<dbReference type="Proteomes" id="UP001215598">
    <property type="component" value="Unassembled WGS sequence"/>
</dbReference>
<dbReference type="GO" id="GO:0005634">
    <property type="term" value="C:nucleus"/>
    <property type="evidence" value="ECO:0007669"/>
    <property type="project" value="UniProtKB-SubCell"/>
</dbReference>
<gene>
    <name evidence="8" type="ORF">B0H16DRAFT_71252</name>
</gene>
<comment type="subcellular location">
    <subcellularLocation>
        <location evidence="1">Nucleus</location>
    </subcellularLocation>
</comment>
<dbReference type="PROSITE" id="PS00463">
    <property type="entry name" value="ZN2_CY6_FUNGAL_1"/>
    <property type="match status" value="1"/>
</dbReference>
<evidence type="ECO:0000256" key="1">
    <source>
        <dbReference type="ARBA" id="ARBA00004123"/>
    </source>
</evidence>
<proteinExistence type="predicted"/>
<dbReference type="AlphaFoldDB" id="A0AAD7NU54"/>
<dbReference type="SUPFAM" id="SSF57701">
    <property type="entry name" value="Zn2/Cys6 DNA-binding domain"/>
    <property type="match status" value="1"/>
</dbReference>
<sequence length="606" mass="68399">MFQRRATVLMERSGACVHCKSLKVRCEFSPNATVCQRCQAGNYACLSRTRKKQGLLAQMDIMRSKFKVQQLMGEAYGKRSNSRGLNASPELAAASYFPRGLNLGPLSVPSIVKCGLYPAEIMDLFTIFFERINPYFSLLDPDLHGHPANLIWSSPFLFTVICATASRFYTRNPNLYPIAHAFARDAAAAALIDGSIGLDICQAYLILGVYPVPKKKFADDRSWLFMGVAIRMAIEIGLNQPAPPQCEERESLNRTRTWLNCYCVDASHALQLGKMPMLSLDDYVARNSGDWYRSSKLNGPFDVHLCAYVNIIFLMVEWRRAFSPFSRRRTSPDIVTSAIQAQGRLANELAQWIPRVDRDHIIHPLPICIYRANTTQMITAYLRLLILADGFQHATKQGLSRDSDILRLSIDAARTVIQIALDRLYPTGNLKFAMEANWVYISFASAFLVNLLRPRFLPLLREDTQQDIVRLVTRLINVLASADVALDGRHTPALYSRFLSSLLSKYNVFPARNDSPPPDGVEFYRQFGAERSDTPPSYAYSWPDITHNDPVSPLPSEGSDDFLIYPRSGDPDMDFSLSHFIQAVNEEQPSKDLDWDASWTTTITYN</sequence>
<keyword evidence="9" id="KW-1185">Reference proteome</keyword>
<evidence type="ECO:0000256" key="4">
    <source>
        <dbReference type="ARBA" id="ARBA00023125"/>
    </source>
</evidence>
<dbReference type="PANTHER" id="PTHR31845:SF19">
    <property type="entry name" value="TRANSCRIPTION FACTOR DOMAIN-CONTAINING PROTEIN"/>
    <property type="match status" value="1"/>
</dbReference>
<accession>A0AAD7NU54</accession>
<evidence type="ECO:0000313" key="8">
    <source>
        <dbReference type="EMBL" id="KAJ7774748.1"/>
    </source>
</evidence>
<keyword evidence="6" id="KW-0539">Nucleus</keyword>
<dbReference type="EMBL" id="JARKIB010000011">
    <property type="protein sequence ID" value="KAJ7774748.1"/>
    <property type="molecule type" value="Genomic_DNA"/>
</dbReference>
<protein>
    <submittedName>
        <fullName evidence="8">Fungal-specific transcription factor domain-containing protein</fullName>
    </submittedName>
</protein>
<evidence type="ECO:0000259" key="7">
    <source>
        <dbReference type="PROSITE" id="PS00463"/>
    </source>
</evidence>
<dbReference type="Gene3D" id="4.10.240.10">
    <property type="entry name" value="Zn(2)-C6 fungal-type DNA-binding domain"/>
    <property type="match status" value="1"/>
</dbReference>
<dbReference type="PANTHER" id="PTHR31845">
    <property type="entry name" value="FINGER DOMAIN PROTEIN, PUTATIVE-RELATED"/>
    <property type="match status" value="1"/>
</dbReference>
<dbReference type="CDD" id="cd00067">
    <property type="entry name" value="GAL4"/>
    <property type="match status" value="1"/>
</dbReference>
<evidence type="ECO:0000313" key="9">
    <source>
        <dbReference type="Proteomes" id="UP001215598"/>
    </source>
</evidence>
<dbReference type="InterPro" id="IPR007219">
    <property type="entry name" value="XnlR_reg_dom"/>
</dbReference>
<dbReference type="GO" id="GO:0000981">
    <property type="term" value="F:DNA-binding transcription factor activity, RNA polymerase II-specific"/>
    <property type="evidence" value="ECO:0007669"/>
    <property type="project" value="InterPro"/>
</dbReference>
<dbReference type="InterPro" id="IPR001138">
    <property type="entry name" value="Zn2Cys6_DnaBD"/>
</dbReference>
<comment type="caution">
    <text evidence="8">The sequence shown here is derived from an EMBL/GenBank/DDBJ whole genome shotgun (WGS) entry which is preliminary data.</text>
</comment>
<dbReference type="SMART" id="SM00906">
    <property type="entry name" value="Fungal_trans"/>
    <property type="match status" value="1"/>
</dbReference>
<organism evidence="8 9">
    <name type="scientific">Mycena metata</name>
    <dbReference type="NCBI Taxonomy" id="1033252"/>
    <lineage>
        <taxon>Eukaryota</taxon>
        <taxon>Fungi</taxon>
        <taxon>Dikarya</taxon>
        <taxon>Basidiomycota</taxon>
        <taxon>Agaricomycotina</taxon>
        <taxon>Agaricomycetes</taxon>
        <taxon>Agaricomycetidae</taxon>
        <taxon>Agaricales</taxon>
        <taxon>Marasmiineae</taxon>
        <taxon>Mycenaceae</taxon>
        <taxon>Mycena</taxon>
    </lineage>
</organism>
<evidence type="ECO:0000256" key="3">
    <source>
        <dbReference type="ARBA" id="ARBA00023015"/>
    </source>
</evidence>
<dbReference type="InterPro" id="IPR036864">
    <property type="entry name" value="Zn2-C6_fun-type_DNA-bd_sf"/>
</dbReference>
<evidence type="ECO:0000256" key="2">
    <source>
        <dbReference type="ARBA" id="ARBA00022723"/>
    </source>
</evidence>
<keyword evidence="4" id="KW-0238">DNA-binding</keyword>
<dbReference type="InterPro" id="IPR051089">
    <property type="entry name" value="prtT"/>
</dbReference>
<keyword evidence="5" id="KW-0804">Transcription</keyword>
<name>A0AAD7NU54_9AGAR</name>
<dbReference type="GO" id="GO:0006351">
    <property type="term" value="P:DNA-templated transcription"/>
    <property type="evidence" value="ECO:0007669"/>
    <property type="project" value="InterPro"/>
</dbReference>
<reference evidence="8" key="1">
    <citation type="submission" date="2023-03" db="EMBL/GenBank/DDBJ databases">
        <title>Massive genome expansion in bonnet fungi (Mycena s.s.) driven by repeated elements and novel gene families across ecological guilds.</title>
        <authorList>
            <consortium name="Lawrence Berkeley National Laboratory"/>
            <person name="Harder C.B."/>
            <person name="Miyauchi S."/>
            <person name="Viragh M."/>
            <person name="Kuo A."/>
            <person name="Thoen E."/>
            <person name="Andreopoulos B."/>
            <person name="Lu D."/>
            <person name="Skrede I."/>
            <person name="Drula E."/>
            <person name="Henrissat B."/>
            <person name="Morin E."/>
            <person name="Kohler A."/>
            <person name="Barry K."/>
            <person name="LaButti K."/>
            <person name="Morin E."/>
            <person name="Salamov A."/>
            <person name="Lipzen A."/>
            <person name="Mereny Z."/>
            <person name="Hegedus B."/>
            <person name="Baldrian P."/>
            <person name="Stursova M."/>
            <person name="Weitz H."/>
            <person name="Taylor A."/>
            <person name="Grigoriev I.V."/>
            <person name="Nagy L.G."/>
            <person name="Martin F."/>
            <person name="Kauserud H."/>
        </authorList>
    </citation>
    <scope>NUCLEOTIDE SEQUENCE</scope>
    <source>
        <strain evidence="8">CBHHK182m</strain>
    </source>
</reference>
<dbReference type="GO" id="GO:0000976">
    <property type="term" value="F:transcription cis-regulatory region binding"/>
    <property type="evidence" value="ECO:0007669"/>
    <property type="project" value="TreeGrafter"/>
</dbReference>
<dbReference type="CDD" id="cd12148">
    <property type="entry name" value="fungal_TF_MHR"/>
    <property type="match status" value="1"/>
</dbReference>
<evidence type="ECO:0000256" key="5">
    <source>
        <dbReference type="ARBA" id="ARBA00023163"/>
    </source>
</evidence>
<dbReference type="Pfam" id="PF04082">
    <property type="entry name" value="Fungal_trans"/>
    <property type="match status" value="1"/>
</dbReference>